<dbReference type="InterPro" id="IPR017853">
    <property type="entry name" value="GH"/>
</dbReference>
<dbReference type="InterPro" id="IPR003790">
    <property type="entry name" value="GHL10"/>
</dbReference>
<gene>
    <name evidence="3" type="ORF">METZ01_LOCUS86817</name>
</gene>
<feature type="domain" description="Glycosyl hydrolase-like 10" evidence="2">
    <location>
        <begin position="34"/>
        <end position="321"/>
    </location>
</feature>
<dbReference type="PANTHER" id="PTHR43405:SF1">
    <property type="entry name" value="GLYCOSYL HYDROLASE DIGH"/>
    <property type="match status" value="1"/>
</dbReference>
<protein>
    <recommendedName>
        <fullName evidence="2">Glycosyl hydrolase-like 10 domain-containing protein</fullName>
    </recommendedName>
</protein>
<sequence length="382" mass="44256">MKSVTLIINTIKRATIVALLFLGHTLIYCEIFDVRALWVVRDHIITKDKLDEVLSFAEANNYNHLFIQIRGRGDAYYNSKLVPRPHLLKDTNFDPLAYVIKKTRHSSIKIHAWFNVYYLWSSSKKPSQSDHLLFIHPEWLDTKYPDPLDIGQTLDDIRRNRNPNEEGIYLAPTHPEVEAHLQNILTELLQNYHLDGIHFDYVRYQDLEWGLNPVGMKYFFQYSGSLPGLPALEVQGKPSFSDFKNASITQFIHKASRRIKAYQPDCIVSAAVKPNLFKAQNNFGQKWDDWLASGYLDWAVPMNYATDMNTFNENLKIMKDNIPPEYHDKIIMGIATYNQDPEAAGRKIYQTGKNDFGGISIFSFTVFKDEPSYASKLLKYFQ</sequence>
<dbReference type="Pfam" id="PF02638">
    <property type="entry name" value="GHL10"/>
    <property type="match status" value="1"/>
</dbReference>
<accession>A0A381V3W8</accession>
<reference evidence="3" key="1">
    <citation type="submission" date="2018-05" db="EMBL/GenBank/DDBJ databases">
        <authorList>
            <person name="Lanie J.A."/>
            <person name="Ng W.-L."/>
            <person name="Kazmierczak K.M."/>
            <person name="Andrzejewski T.M."/>
            <person name="Davidsen T.M."/>
            <person name="Wayne K.J."/>
            <person name="Tettelin H."/>
            <person name="Glass J.I."/>
            <person name="Rusch D."/>
            <person name="Podicherti R."/>
            <person name="Tsui H.-C.T."/>
            <person name="Winkler M.E."/>
        </authorList>
    </citation>
    <scope>NUCLEOTIDE SEQUENCE</scope>
</reference>
<dbReference type="AlphaFoldDB" id="A0A381V3W8"/>
<name>A0A381V3W8_9ZZZZ</name>
<dbReference type="SUPFAM" id="SSF51445">
    <property type="entry name" value="(Trans)glycosidases"/>
    <property type="match status" value="1"/>
</dbReference>
<dbReference type="InterPro" id="IPR052177">
    <property type="entry name" value="Divisome_Glycosyl_Hydrolase"/>
</dbReference>
<evidence type="ECO:0000256" key="1">
    <source>
        <dbReference type="ARBA" id="ARBA00022729"/>
    </source>
</evidence>
<proteinExistence type="predicted"/>
<evidence type="ECO:0000259" key="2">
    <source>
        <dbReference type="Pfam" id="PF02638"/>
    </source>
</evidence>
<organism evidence="3">
    <name type="scientific">marine metagenome</name>
    <dbReference type="NCBI Taxonomy" id="408172"/>
    <lineage>
        <taxon>unclassified sequences</taxon>
        <taxon>metagenomes</taxon>
        <taxon>ecological metagenomes</taxon>
    </lineage>
</organism>
<dbReference type="Gene3D" id="3.20.20.80">
    <property type="entry name" value="Glycosidases"/>
    <property type="match status" value="1"/>
</dbReference>
<evidence type="ECO:0000313" key="3">
    <source>
        <dbReference type="EMBL" id="SVA33963.1"/>
    </source>
</evidence>
<dbReference type="EMBL" id="UINC01007551">
    <property type="protein sequence ID" value="SVA33963.1"/>
    <property type="molecule type" value="Genomic_DNA"/>
</dbReference>
<dbReference type="PANTHER" id="PTHR43405">
    <property type="entry name" value="GLYCOSYL HYDROLASE DIGH"/>
    <property type="match status" value="1"/>
</dbReference>
<keyword evidence="1" id="KW-0732">Signal</keyword>